<dbReference type="Proteomes" id="UP000010408">
    <property type="component" value="Unassembled WGS sequence"/>
</dbReference>
<dbReference type="PANTHER" id="PTHR42844:SF1">
    <property type="entry name" value="DIHYDRONEOPTERIN ALDOLASE 1-RELATED"/>
    <property type="match status" value="1"/>
</dbReference>
<evidence type="ECO:0000256" key="4">
    <source>
        <dbReference type="ARBA" id="ARBA00022909"/>
    </source>
</evidence>
<organism evidence="8 9">
    <name type="scientific">Porphyromonas catoniae F0037</name>
    <dbReference type="NCBI Taxonomy" id="1127696"/>
    <lineage>
        <taxon>Bacteria</taxon>
        <taxon>Pseudomonadati</taxon>
        <taxon>Bacteroidota</taxon>
        <taxon>Bacteroidia</taxon>
        <taxon>Bacteroidales</taxon>
        <taxon>Porphyromonadaceae</taxon>
        <taxon>Porphyromonas</taxon>
    </lineage>
</organism>
<comment type="function">
    <text evidence="6">Catalyzes the conversion of 7,8-dihydroneopterin to 6-hydroxymethyl-7,8-dihydropterin.</text>
</comment>
<evidence type="ECO:0000256" key="1">
    <source>
        <dbReference type="ARBA" id="ARBA00001353"/>
    </source>
</evidence>
<dbReference type="InterPro" id="IPR006157">
    <property type="entry name" value="FolB_dom"/>
</dbReference>
<evidence type="ECO:0000256" key="2">
    <source>
        <dbReference type="ARBA" id="ARBA00005013"/>
    </source>
</evidence>
<proteinExistence type="inferred from homology"/>
<dbReference type="InterPro" id="IPR043133">
    <property type="entry name" value="GTP-CH-I_C/QueF"/>
</dbReference>
<feature type="domain" description="Dihydroneopterin aldolase/epimerase" evidence="7">
    <location>
        <begin position="12"/>
        <end position="124"/>
    </location>
</feature>
<dbReference type="STRING" id="1127696.HMPREF9134_00446"/>
<dbReference type="InterPro" id="IPR006156">
    <property type="entry name" value="Dihydroneopterin_aldolase"/>
</dbReference>
<dbReference type="EMBL" id="AMEQ01000015">
    <property type="protein sequence ID" value="EKY02431.1"/>
    <property type="molecule type" value="Genomic_DNA"/>
</dbReference>
<dbReference type="GO" id="GO:0046656">
    <property type="term" value="P:folic acid biosynthetic process"/>
    <property type="evidence" value="ECO:0007669"/>
    <property type="project" value="UniProtKB-UniRule"/>
</dbReference>
<name>L1NGH8_9PORP</name>
<dbReference type="RefSeq" id="WP_005468618.1">
    <property type="nucleotide sequence ID" value="NZ_KB291043.1"/>
</dbReference>
<dbReference type="UniPathway" id="UPA00077">
    <property type="reaction ID" value="UER00154"/>
</dbReference>
<dbReference type="Pfam" id="PF02152">
    <property type="entry name" value="FolB"/>
    <property type="match status" value="1"/>
</dbReference>
<comment type="catalytic activity">
    <reaction evidence="1 6">
        <text>7,8-dihydroneopterin = 6-hydroxymethyl-7,8-dihydropterin + glycolaldehyde</text>
        <dbReference type="Rhea" id="RHEA:10540"/>
        <dbReference type="ChEBI" id="CHEBI:17001"/>
        <dbReference type="ChEBI" id="CHEBI:17071"/>
        <dbReference type="ChEBI" id="CHEBI:44841"/>
        <dbReference type="EC" id="4.1.2.25"/>
    </reaction>
</comment>
<evidence type="ECO:0000256" key="6">
    <source>
        <dbReference type="RuleBase" id="RU362079"/>
    </source>
</evidence>
<dbReference type="Gene3D" id="3.30.1130.10">
    <property type="match status" value="1"/>
</dbReference>
<dbReference type="NCBIfam" id="TIGR00525">
    <property type="entry name" value="folB"/>
    <property type="match status" value="1"/>
</dbReference>
<dbReference type="eggNOG" id="COG1539">
    <property type="taxonomic scope" value="Bacteria"/>
</dbReference>
<evidence type="ECO:0000259" key="7">
    <source>
        <dbReference type="SMART" id="SM00905"/>
    </source>
</evidence>
<reference evidence="8 9" key="1">
    <citation type="submission" date="2012-05" db="EMBL/GenBank/DDBJ databases">
        <authorList>
            <person name="Weinstock G."/>
            <person name="Sodergren E."/>
            <person name="Lobos E.A."/>
            <person name="Fulton L."/>
            <person name="Fulton R."/>
            <person name="Courtney L."/>
            <person name="Fronick C."/>
            <person name="O'Laughlin M."/>
            <person name="Godfrey J."/>
            <person name="Wilson R.M."/>
            <person name="Miner T."/>
            <person name="Farmer C."/>
            <person name="Delehaunty K."/>
            <person name="Cordes M."/>
            <person name="Minx P."/>
            <person name="Tomlinson C."/>
            <person name="Chen J."/>
            <person name="Wollam A."/>
            <person name="Pepin K.H."/>
            <person name="Bhonagiri V."/>
            <person name="Zhang X."/>
            <person name="Suruliraj S."/>
            <person name="Warren W."/>
            <person name="Mitreva M."/>
            <person name="Mardis E.R."/>
            <person name="Wilson R.K."/>
        </authorList>
    </citation>
    <scope>NUCLEOTIDE SEQUENCE [LARGE SCALE GENOMIC DNA]</scope>
    <source>
        <strain evidence="8 9">F0037</strain>
    </source>
</reference>
<dbReference type="SMART" id="SM00905">
    <property type="entry name" value="FolB"/>
    <property type="match status" value="1"/>
</dbReference>
<protein>
    <recommendedName>
        <fullName evidence="6">7,8-dihydroneopterin aldolase</fullName>
        <ecNumber evidence="6">4.1.2.25</ecNumber>
    </recommendedName>
</protein>
<accession>L1NGH8</accession>
<dbReference type="GO" id="GO:0004150">
    <property type="term" value="F:dihydroneopterin aldolase activity"/>
    <property type="evidence" value="ECO:0007669"/>
    <property type="project" value="UniProtKB-UniRule"/>
</dbReference>
<evidence type="ECO:0000313" key="8">
    <source>
        <dbReference type="EMBL" id="EKY02431.1"/>
    </source>
</evidence>
<dbReference type="GO" id="GO:0046654">
    <property type="term" value="P:tetrahydrofolate biosynthetic process"/>
    <property type="evidence" value="ECO:0007669"/>
    <property type="project" value="UniProtKB-UniRule"/>
</dbReference>
<dbReference type="PATRIC" id="fig|1127696.3.peg.390"/>
<sequence length="128" mass="14785">MDGKMIIEEMKIELSDMHFYAYHGVLDQERKVGNHFTLQLVVWVQVEKSLETDLLEDTISYADIYETIAEEMAHPSQLLEHVVGRISRRLYAEYPRLLRLSLTLTKDNPPFPGDVTSASFTLLSRRDG</sequence>
<keyword evidence="4 6" id="KW-0289">Folate biosynthesis</keyword>
<dbReference type="NCBIfam" id="TIGR00526">
    <property type="entry name" value="folB_dom"/>
    <property type="match status" value="1"/>
</dbReference>
<dbReference type="HOGENOM" id="CLU_112632_1_2_10"/>
<comment type="pathway">
    <text evidence="2 6">Cofactor biosynthesis; tetrahydrofolate biosynthesis; 2-amino-4-hydroxy-6-hydroxymethyl-7,8-dihydropteridine diphosphate from 7,8-dihydroneopterin triphosphate: step 3/4.</text>
</comment>
<dbReference type="SUPFAM" id="SSF55620">
    <property type="entry name" value="Tetrahydrobiopterin biosynthesis enzymes-like"/>
    <property type="match status" value="1"/>
</dbReference>
<evidence type="ECO:0000256" key="5">
    <source>
        <dbReference type="ARBA" id="ARBA00023239"/>
    </source>
</evidence>
<dbReference type="AlphaFoldDB" id="L1NGH8"/>
<dbReference type="GO" id="GO:0005737">
    <property type="term" value="C:cytoplasm"/>
    <property type="evidence" value="ECO:0007669"/>
    <property type="project" value="TreeGrafter"/>
</dbReference>
<dbReference type="EC" id="4.1.2.25" evidence="6"/>
<comment type="caution">
    <text evidence="8">The sequence shown here is derived from an EMBL/GenBank/DDBJ whole genome shotgun (WGS) entry which is preliminary data.</text>
</comment>
<evidence type="ECO:0000256" key="3">
    <source>
        <dbReference type="ARBA" id="ARBA00005708"/>
    </source>
</evidence>
<comment type="similarity">
    <text evidence="3 6">Belongs to the DHNA family.</text>
</comment>
<evidence type="ECO:0000313" key="9">
    <source>
        <dbReference type="Proteomes" id="UP000010408"/>
    </source>
</evidence>
<keyword evidence="5 6" id="KW-0456">Lyase</keyword>
<dbReference type="PANTHER" id="PTHR42844">
    <property type="entry name" value="DIHYDRONEOPTERIN ALDOLASE 1-RELATED"/>
    <property type="match status" value="1"/>
</dbReference>
<gene>
    <name evidence="8" type="ORF">HMPREF9134_00446</name>
</gene>